<reference evidence="7 8" key="1">
    <citation type="submission" date="2011-11" db="EMBL/GenBank/DDBJ databases">
        <title>The Noncontiguous Finished genome of Desulfosporosinus youngiae DSM 17734.</title>
        <authorList>
            <consortium name="US DOE Joint Genome Institute (JGI-PGF)"/>
            <person name="Lucas S."/>
            <person name="Han J."/>
            <person name="Lapidus A."/>
            <person name="Cheng J.-F."/>
            <person name="Goodwin L."/>
            <person name="Pitluck S."/>
            <person name="Peters L."/>
            <person name="Ovchinnikova G."/>
            <person name="Lu M."/>
            <person name="Land M.L."/>
            <person name="Hauser L."/>
            <person name="Pester M."/>
            <person name="Spring S."/>
            <person name="Ollivier B."/>
            <person name="Rattei T."/>
            <person name="Klenk H.-P."/>
            <person name="Wagner M."/>
            <person name="Loy A."/>
            <person name="Woyke T.J."/>
        </authorList>
    </citation>
    <scope>NUCLEOTIDE SEQUENCE [LARGE SCALE GENOMIC DNA]</scope>
    <source>
        <strain evidence="7 8">DSM 17734</strain>
    </source>
</reference>
<dbReference type="GO" id="GO:0006189">
    <property type="term" value="P:'de novo' IMP biosynthetic process"/>
    <property type="evidence" value="ECO:0007669"/>
    <property type="project" value="UniProtKB-UniRule"/>
</dbReference>
<evidence type="ECO:0000256" key="5">
    <source>
        <dbReference type="PIRSR" id="PIRSR001338-1"/>
    </source>
</evidence>
<protein>
    <recommendedName>
        <fullName evidence="3 4">N5-carboxyaminoimidazole ribonucleotide mutase</fullName>
        <shortName evidence="3 4">N5-CAIR mutase</shortName>
        <ecNumber evidence="3 4">5.4.99.18</ecNumber>
    </recommendedName>
    <alternativeName>
        <fullName evidence="3">5-(carboxyamino)imidazole ribonucleotide mutase</fullName>
    </alternativeName>
</protein>
<dbReference type="RefSeq" id="WP_007779261.1">
    <property type="nucleotide sequence ID" value="NZ_CM001441.1"/>
</dbReference>
<keyword evidence="1 3" id="KW-0658">Purine biosynthesis</keyword>
<dbReference type="HOGENOM" id="CLU_094982_2_0_9"/>
<dbReference type="OrthoDB" id="9791908at2"/>
<comment type="pathway">
    <text evidence="3 4">Purine metabolism; IMP biosynthesis via de novo pathway; 5-amino-1-(5-phospho-D-ribosyl)imidazole-4-carboxylate from 5-amino-1-(5-phospho-D-ribosyl)imidazole (N5-CAIR route): step 2/2.</text>
</comment>
<comment type="catalytic activity">
    <reaction evidence="3 4">
        <text>5-carboxyamino-1-(5-phospho-D-ribosyl)imidazole + H(+) = 5-amino-1-(5-phospho-D-ribosyl)imidazole-4-carboxylate</text>
        <dbReference type="Rhea" id="RHEA:13193"/>
        <dbReference type="ChEBI" id="CHEBI:15378"/>
        <dbReference type="ChEBI" id="CHEBI:58730"/>
        <dbReference type="ChEBI" id="CHEBI:77657"/>
        <dbReference type="EC" id="5.4.99.18"/>
    </reaction>
</comment>
<dbReference type="EC" id="5.4.99.18" evidence="3 4"/>
<feature type="binding site" evidence="3 5">
    <location>
        <position position="10"/>
    </location>
    <ligand>
        <name>substrate</name>
    </ligand>
</feature>
<dbReference type="STRING" id="768710.DesyoDRAFT_0619"/>
<dbReference type="UniPathway" id="UPA00074">
    <property type="reaction ID" value="UER00943"/>
</dbReference>
<dbReference type="PANTHER" id="PTHR23046:SF2">
    <property type="entry name" value="PHOSPHORIBOSYLAMINOIMIDAZOLE CARBOXYLASE"/>
    <property type="match status" value="1"/>
</dbReference>
<proteinExistence type="inferred from homology"/>
<evidence type="ECO:0000256" key="3">
    <source>
        <dbReference type="HAMAP-Rule" id="MF_01929"/>
    </source>
</evidence>
<dbReference type="EMBL" id="CM001441">
    <property type="protein sequence ID" value="EHQ87799.1"/>
    <property type="molecule type" value="Genomic_DNA"/>
</dbReference>
<keyword evidence="2 3" id="KW-0413">Isomerase</keyword>
<evidence type="ECO:0000256" key="1">
    <source>
        <dbReference type="ARBA" id="ARBA00022755"/>
    </source>
</evidence>
<dbReference type="HAMAP" id="MF_01929">
    <property type="entry name" value="PurE_classI"/>
    <property type="match status" value="1"/>
</dbReference>
<comment type="function">
    <text evidence="3 4">Catalyzes the conversion of N5-carboxyaminoimidazole ribonucleotide (N5-CAIR) to 4-carboxy-5-aminoimidazole ribonucleotide (CAIR).</text>
</comment>
<gene>
    <name evidence="3" type="primary">purE</name>
    <name evidence="7" type="ORF">DesyoDRAFT_0619</name>
</gene>
<feature type="binding site" evidence="3 5">
    <location>
        <position position="40"/>
    </location>
    <ligand>
        <name>substrate</name>
    </ligand>
</feature>
<evidence type="ECO:0000313" key="7">
    <source>
        <dbReference type="EMBL" id="EHQ87799.1"/>
    </source>
</evidence>
<sequence>MNQVGVIMGSDSDYDVMEEALEVLSQYEVSFEVIISSPQRALKRTVDWVKGFETQGGKLIIAAAGLAAHLPGVVAGATILPVIGVPMKSGALEGIDALYSIVQMPPGIPVATVGIGAARNAALLAVQILMSQDSALSFRLKDYRTTMLQDIEAKDEALQKQLSEGDCA</sequence>
<dbReference type="Pfam" id="PF00731">
    <property type="entry name" value="AIRC"/>
    <property type="match status" value="1"/>
</dbReference>
<dbReference type="AlphaFoldDB" id="H5Y1P6"/>
<evidence type="ECO:0000256" key="4">
    <source>
        <dbReference type="PIRNR" id="PIRNR001338"/>
    </source>
</evidence>
<dbReference type="SUPFAM" id="SSF52255">
    <property type="entry name" value="N5-CAIR mutase (phosphoribosylaminoimidazole carboxylase, PurE)"/>
    <property type="match status" value="1"/>
</dbReference>
<dbReference type="InterPro" id="IPR024694">
    <property type="entry name" value="PurE_prokaryotes"/>
</dbReference>
<dbReference type="InterPro" id="IPR000031">
    <property type="entry name" value="PurE_dom"/>
</dbReference>
<dbReference type="NCBIfam" id="TIGR01162">
    <property type="entry name" value="purE"/>
    <property type="match status" value="1"/>
</dbReference>
<dbReference type="PIRSF" id="PIRSF001338">
    <property type="entry name" value="AIR_carboxylase"/>
    <property type="match status" value="1"/>
</dbReference>
<organism evidence="7 8">
    <name type="scientific">Desulfosporosinus youngiae DSM 17734</name>
    <dbReference type="NCBI Taxonomy" id="768710"/>
    <lineage>
        <taxon>Bacteria</taxon>
        <taxon>Bacillati</taxon>
        <taxon>Bacillota</taxon>
        <taxon>Clostridia</taxon>
        <taxon>Eubacteriales</taxon>
        <taxon>Desulfitobacteriaceae</taxon>
        <taxon>Desulfosporosinus</taxon>
    </lineage>
</organism>
<dbReference type="GO" id="GO:0034023">
    <property type="term" value="F:5-(carboxyamino)imidazole ribonucleotide mutase activity"/>
    <property type="evidence" value="ECO:0007669"/>
    <property type="project" value="UniProtKB-UniRule"/>
</dbReference>
<feature type="binding site" evidence="3 5">
    <location>
        <position position="13"/>
    </location>
    <ligand>
        <name>substrate</name>
    </ligand>
</feature>
<name>H5Y1P6_9FIRM</name>
<dbReference type="PANTHER" id="PTHR23046">
    <property type="entry name" value="PHOSPHORIBOSYLAMINOIMIDAZOLE CARBOXYLASE CATALYTIC SUBUNIT"/>
    <property type="match status" value="1"/>
</dbReference>
<dbReference type="InterPro" id="IPR033747">
    <property type="entry name" value="PurE_ClassI"/>
</dbReference>
<dbReference type="Gene3D" id="3.40.50.1970">
    <property type="match status" value="1"/>
</dbReference>
<feature type="domain" description="PurE" evidence="6">
    <location>
        <begin position="2"/>
        <end position="151"/>
    </location>
</feature>
<dbReference type="eggNOG" id="COG0041">
    <property type="taxonomic scope" value="Bacteria"/>
</dbReference>
<evidence type="ECO:0000259" key="6">
    <source>
        <dbReference type="SMART" id="SM01001"/>
    </source>
</evidence>
<accession>H5Y1P6</accession>
<dbReference type="SMART" id="SM01001">
    <property type="entry name" value="AIRC"/>
    <property type="match status" value="1"/>
</dbReference>
<comment type="similarity">
    <text evidence="3">Belongs to the AIR carboxylase family. Class I subfamily.</text>
</comment>
<dbReference type="Proteomes" id="UP000005104">
    <property type="component" value="Chromosome"/>
</dbReference>
<keyword evidence="8" id="KW-1185">Reference proteome</keyword>
<evidence type="ECO:0000313" key="8">
    <source>
        <dbReference type="Proteomes" id="UP000005104"/>
    </source>
</evidence>
<evidence type="ECO:0000256" key="2">
    <source>
        <dbReference type="ARBA" id="ARBA00023235"/>
    </source>
</evidence>